<evidence type="ECO:0000256" key="1">
    <source>
        <dbReference type="SAM" id="MobiDB-lite"/>
    </source>
</evidence>
<feature type="compositionally biased region" description="Basic and acidic residues" evidence="1">
    <location>
        <begin position="51"/>
        <end position="61"/>
    </location>
</feature>
<dbReference type="AlphaFoldDB" id="A0AAD6KFX1"/>
<feature type="region of interest" description="Disordered" evidence="1">
    <location>
        <begin position="51"/>
        <end position="100"/>
    </location>
</feature>
<feature type="non-terminal residue" evidence="2">
    <location>
        <position position="119"/>
    </location>
</feature>
<evidence type="ECO:0000313" key="2">
    <source>
        <dbReference type="EMBL" id="KAJ6422781.1"/>
    </source>
</evidence>
<keyword evidence="3" id="KW-1185">Reference proteome</keyword>
<dbReference type="EMBL" id="JAPFFJ010000007">
    <property type="protein sequence ID" value="KAJ6422781.1"/>
    <property type="molecule type" value="Genomic_DNA"/>
</dbReference>
<sequence>MVTWRRGLSVVERWKRSNRWLETVGPIRAMAAFGGAKRDIQEEREVWADGAGRRGEEKEAALDFPFSSPPPLVAFKGDSHNKTNTENSSQTQTQNQSYLGSVQISGPFKSLASPLDGSD</sequence>
<accession>A0AAD6KFX1</accession>
<evidence type="ECO:0000313" key="3">
    <source>
        <dbReference type="Proteomes" id="UP001162972"/>
    </source>
</evidence>
<dbReference type="Proteomes" id="UP001162972">
    <property type="component" value="Chromosome 19"/>
</dbReference>
<gene>
    <name evidence="2" type="ORF">OIU84_027704</name>
</gene>
<proteinExistence type="predicted"/>
<protein>
    <submittedName>
        <fullName evidence="2">Uncharacterized protein</fullName>
    </submittedName>
</protein>
<comment type="caution">
    <text evidence="2">The sequence shown here is derived from an EMBL/GenBank/DDBJ whole genome shotgun (WGS) entry which is preliminary data.</text>
</comment>
<feature type="compositionally biased region" description="Low complexity" evidence="1">
    <location>
        <begin position="84"/>
        <end position="97"/>
    </location>
</feature>
<organism evidence="2 3">
    <name type="scientific">Salix udensis</name>
    <dbReference type="NCBI Taxonomy" id="889485"/>
    <lineage>
        <taxon>Eukaryota</taxon>
        <taxon>Viridiplantae</taxon>
        <taxon>Streptophyta</taxon>
        <taxon>Embryophyta</taxon>
        <taxon>Tracheophyta</taxon>
        <taxon>Spermatophyta</taxon>
        <taxon>Magnoliopsida</taxon>
        <taxon>eudicotyledons</taxon>
        <taxon>Gunneridae</taxon>
        <taxon>Pentapetalae</taxon>
        <taxon>rosids</taxon>
        <taxon>fabids</taxon>
        <taxon>Malpighiales</taxon>
        <taxon>Salicaceae</taxon>
        <taxon>Saliceae</taxon>
        <taxon>Salix</taxon>
    </lineage>
</organism>
<reference evidence="2 3" key="1">
    <citation type="journal article" date="2023" name="Int. J. Mol. Sci.">
        <title>De Novo Assembly and Annotation of 11 Diverse Shrub Willow (Salix) Genomes Reveals Novel Gene Organization in Sex-Linked Regions.</title>
        <authorList>
            <person name="Hyden B."/>
            <person name="Feng K."/>
            <person name="Yates T.B."/>
            <person name="Jawdy S."/>
            <person name="Cereghino C."/>
            <person name="Smart L.B."/>
            <person name="Muchero W."/>
        </authorList>
    </citation>
    <scope>NUCLEOTIDE SEQUENCE [LARGE SCALE GENOMIC DNA]</scope>
    <source>
        <tissue evidence="2">Shoot tip</tissue>
    </source>
</reference>
<name>A0AAD6KFX1_9ROSI</name>